<evidence type="ECO:0000313" key="7">
    <source>
        <dbReference type="EnsemblMetazoa" id="PPA39068.1"/>
    </source>
</evidence>
<evidence type="ECO:0000256" key="3">
    <source>
        <dbReference type="ARBA" id="ARBA00022692"/>
    </source>
</evidence>
<dbReference type="AlphaFoldDB" id="A0A8R1YZC6"/>
<evidence type="ECO:0000313" key="8">
    <source>
        <dbReference type="Proteomes" id="UP000005239"/>
    </source>
</evidence>
<comment type="similarity">
    <text evidence="2">Belongs to the nematode receptor-like protein srd family.</text>
</comment>
<dbReference type="InterPro" id="IPR019421">
    <property type="entry name" value="7TM_GPCR_serpentine_rcpt_Srd"/>
</dbReference>
<reference evidence="8" key="1">
    <citation type="journal article" date="2008" name="Nat. Genet.">
        <title>The Pristionchus pacificus genome provides a unique perspective on nematode lifestyle and parasitism.</title>
        <authorList>
            <person name="Dieterich C."/>
            <person name="Clifton S.W."/>
            <person name="Schuster L.N."/>
            <person name="Chinwalla A."/>
            <person name="Delehaunty K."/>
            <person name="Dinkelacker I."/>
            <person name="Fulton L."/>
            <person name="Fulton R."/>
            <person name="Godfrey J."/>
            <person name="Minx P."/>
            <person name="Mitreva M."/>
            <person name="Roeseler W."/>
            <person name="Tian H."/>
            <person name="Witte H."/>
            <person name="Yang S.P."/>
            <person name="Wilson R.K."/>
            <person name="Sommer R.J."/>
        </authorList>
    </citation>
    <scope>NUCLEOTIDE SEQUENCE [LARGE SCALE GENOMIC DNA]</scope>
    <source>
        <strain evidence="8">PS312</strain>
    </source>
</reference>
<dbReference type="Proteomes" id="UP000005239">
    <property type="component" value="Unassembled WGS sequence"/>
</dbReference>
<evidence type="ECO:0000256" key="2">
    <source>
        <dbReference type="ARBA" id="ARBA00009166"/>
    </source>
</evidence>
<proteinExistence type="inferred from homology"/>
<keyword evidence="3 6" id="KW-0812">Transmembrane</keyword>
<reference evidence="7" key="2">
    <citation type="submission" date="2022-06" db="UniProtKB">
        <authorList>
            <consortium name="EnsemblMetazoa"/>
        </authorList>
    </citation>
    <scope>IDENTIFICATION</scope>
    <source>
        <strain evidence="7">PS312</strain>
    </source>
</reference>
<evidence type="ECO:0008006" key="9">
    <source>
        <dbReference type="Google" id="ProtNLM"/>
    </source>
</evidence>
<feature type="transmembrane region" description="Helical" evidence="6">
    <location>
        <begin position="71"/>
        <end position="99"/>
    </location>
</feature>
<organism evidence="7 8">
    <name type="scientific">Pristionchus pacificus</name>
    <name type="common">Parasitic nematode worm</name>
    <dbReference type="NCBI Taxonomy" id="54126"/>
    <lineage>
        <taxon>Eukaryota</taxon>
        <taxon>Metazoa</taxon>
        <taxon>Ecdysozoa</taxon>
        <taxon>Nematoda</taxon>
        <taxon>Chromadorea</taxon>
        <taxon>Rhabditida</taxon>
        <taxon>Rhabditina</taxon>
        <taxon>Diplogasteromorpha</taxon>
        <taxon>Diplogasteroidea</taxon>
        <taxon>Neodiplogasteridae</taxon>
        <taxon>Pristionchus</taxon>
    </lineage>
</organism>
<feature type="transmembrane region" description="Helical" evidence="6">
    <location>
        <begin position="27"/>
        <end position="50"/>
    </location>
</feature>
<keyword evidence="4 6" id="KW-1133">Transmembrane helix</keyword>
<dbReference type="Pfam" id="PF10317">
    <property type="entry name" value="7TM_GPCR_Srd"/>
    <property type="match status" value="2"/>
</dbReference>
<comment type="subcellular location">
    <subcellularLocation>
        <location evidence="1">Membrane</location>
        <topology evidence="1">Multi-pass membrane protein</topology>
    </subcellularLocation>
</comment>
<evidence type="ECO:0000256" key="6">
    <source>
        <dbReference type="SAM" id="Phobius"/>
    </source>
</evidence>
<sequence>MHTHVWADRSTRVLDHYNREMIFDRMFIVRSVHLLVTIPAIILNSALLFCMFKRKIINNGSFEIIIKFHCFFDLISSIVGFLSMVRLIPIGWSAIFFSYGPCSLISSSFCFFSFALFLYSDTIATYFTLLSFITRFYIIKYNCLSRERVLFLLSYSFPLPTTTISSPDNLIRVFNVSKLFGNYNGNIRRMILSLLKQSILRASGKTIATHRTFVRMLTFQALLPIVLLLTVISLLIGLFNFVHNPNIETSTMIFAELVPIGSPFIVFWHIPVYRKELMRLFPPKETVSVVYDLSVGGVGSAENYERME</sequence>
<dbReference type="EnsemblMetazoa" id="PPA39068.1">
    <property type="protein sequence ID" value="PPA39068.1"/>
    <property type="gene ID" value="WBGene00277437"/>
</dbReference>
<dbReference type="SUPFAM" id="SSF81321">
    <property type="entry name" value="Family A G protein-coupled receptor-like"/>
    <property type="match status" value="1"/>
</dbReference>
<accession>A0A8R1YZC6</accession>
<dbReference type="PANTHER" id="PTHR22945:SF40">
    <property type="entry name" value="SERPENTINE RECEPTOR, CLASS D (DELTA)-RELATED"/>
    <property type="match status" value="1"/>
</dbReference>
<name>A0A8R1YZC6_PRIPA</name>
<protein>
    <recommendedName>
        <fullName evidence="9">G protein-coupled receptor</fullName>
    </recommendedName>
</protein>
<keyword evidence="8" id="KW-1185">Reference proteome</keyword>
<dbReference type="InterPro" id="IPR050920">
    <property type="entry name" value="Nematode_rcpt-like_delta"/>
</dbReference>
<feature type="transmembrane region" description="Helical" evidence="6">
    <location>
        <begin position="253"/>
        <end position="273"/>
    </location>
</feature>
<dbReference type="PANTHER" id="PTHR22945">
    <property type="entry name" value="SERPENTINE RECEPTOR, CLASS D DELTA"/>
    <property type="match status" value="1"/>
</dbReference>
<dbReference type="GO" id="GO:0016020">
    <property type="term" value="C:membrane"/>
    <property type="evidence" value="ECO:0007669"/>
    <property type="project" value="UniProtKB-SubCell"/>
</dbReference>
<evidence type="ECO:0000256" key="1">
    <source>
        <dbReference type="ARBA" id="ARBA00004141"/>
    </source>
</evidence>
<feature type="transmembrane region" description="Helical" evidence="6">
    <location>
        <begin position="111"/>
        <end position="138"/>
    </location>
</feature>
<gene>
    <name evidence="7" type="primary">WBGene00277437</name>
</gene>
<feature type="transmembrane region" description="Helical" evidence="6">
    <location>
        <begin position="221"/>
        <end position="241"/>
    </location>
</feature>
<evidence type="ECO:0000256" key="5">
    <source>
        <dbReference type="ARBA" id="ARBA00023136"/>
    </source>
</evidence>
<keyword evidence="5 6" id="KW-0472">Membrane</keyword>
<evidence type="ECO:0000256" key="4">
    <source>
        <dbReference type="ARBA" id="ARBA00022989"/>
    </source>
</evidence>